<accession>A0A2P4XKN3</accession>
<proteinExistence type="predicted"/>
<gene>
    <name evidence="1" type="ORF">PHPALM_18079</name>
</gene>
<organism evidence="1 2">
    <name type="scientific">Phytophthora palmivora</name>
    <dbReference type="NCBI Taxonomy" id="4796"/>
    <lineage>
        <taxon>Eukaryota</taxon>
        <taxon>Sar</taxon>
        <taxon>Stramenopiles</taxon>
        <taxon>Oomycota</taxon>
        <taxon>Peronosporomycetes</taxon>
        <taxon>Peronosporales</taxon>
        <taxon>Peronosporaceae</taxon>
        <taxon>Phytophthora</taxon>
    </lineage>
</organism>
<name>A0A2P4XKN3_9STRA</name>
<dbReference type="Proteomes" id="UP000237271">
    <property type="component" value="Unassembled WGS sequence"/>
</dbReference>
<sequence>MSSIRDDGEAYAVFDWDNTCMFGDISYTSVLYQVEHLNFRFKPEDFETLFALGYNSSSSDNCLVNGTQSVLGQDISGADVTVATVLAETAKDYKVLFDAYIGPTYNLTDDVTASSLEDIKKT</sequence>
<dbReference type="Gene3D" id="1.20.1440.320">
    <property type="match status" value="1"/>
</dbReference>
<protein>
    <submittedName>
        <fullName evidence="1">Uncharacterized protein</fullName>
    </submittedName>
</protein>
<dbReference type="EMBL" id="NCKW01009740">
    <property type="protein sequence ID" value="POM66112.1"/>
    <property type="molecule type" value="Genomic_DNA"/>
</dbReference>
<comment type="caution">
    <text evidence="1">The sequence shown here is derived from an EMBL/GenBank/DDBJ whole genome shotgun (WGS) entry which is preliminary data.</text>
</comment>
<evidence type="ECO:0000313" key="2">
    <source>
        <dbReference type="Proteomes" id="UP000237271"/>
    </source>
</evidence>
<reference evidence="1 2" key="1">
    <citation type="journal article" date="2017" name="Genome Biol. Evol.">
        <title>Phytophthora megakarya and P. palmivora, closely related causal agents of cacao black pod rot, underwent increases in genome sizes and gene numbers by different mechanisms.</title>
        <authorList>
            <person name="Ali S.S."/>
            <person name="Shao J."/>
            <person name="Lary D.J."/>
            <person name="Kronmiller B."/>
            <person name="Shen D."/>
            <person name="Strem M.D."/>
            <person name="Amoako-Attah I."/>
            <person name="Akrofi A.Y."/>
            <person name="Begoude B.A."/>
            <person name="Ten Hoopen G.M."/>
            <person name="Coulibaly K."/>
            <person name="Kebe B.I."/>
            <person name="Melnick R.L."/>
            <person name="Guiltinan M.J."/>
            <person name="Tyler B.M."/>
            <person name="Meinhardt L.W."/>
            <person name="Bailey B.A."/>
        </authorList>
    </citation>
    <scope>NUCLEOTIDE SEQUENCE [LARGE SCALE GENOMIC DNA]</scope>
    <source>
        <strain evidence="2">sbr112.9</strain>
    </source>
</reference>
<keyword evidence="2" id="KW-1185">Reference proteome</keyword>
<dbReference type="AlphaFoldDB" id="A0A2P4XKN3"/>
<evidence type="ECO:0000313" key="1">
    <source>
        <dbReference type="EMBL" id="POM66112.1"/>
    </source>
</evidence>
<feature type="non-terminal residue" evidence="1">
    <location>
        <position position="122"/>
    </location>
</feature>